<sequence>MAVVLQIGAGGVGGVVAHKMAMNRGVFSRIILASRTLSKAQAIAESIRLKGLGEIEVDCVDADNIELLVALINKYQPELVVNVALPYQDLTIMEACLRTKTHYLDTANYEHPNSAHFEYKEQWAYDESFKKAGIFGLLGSGFDPGVTNVFCAYALKHYFDEIESIDILDCNAGDHGYAFATNFNPEINLREVSSKARYWVRDSKGDLADNADLKEDTIYRKFEREEKHFALQANTQDLKQEDYCKGQWRDIAPLSLMKEWNYPEVGIKNSYLLYHEELESLIRNIKGLQKIRFFMTFGESYLTHMKCLENVGLLRVDEVEHNGNKIIPIQVLKTLLPNPASLASRTEGKTHIGCYIKGRKNGKERTLYIYNICDHKECYREVNAQGVSYTTGVPAMIGAKLIVEGKWGINQIKLTNNADNSDMPKGGENQGIDSNKGAGVWNMEQNDPDFFMQELNLQGLPFVVLEMKPNGGYEILEDGRK</sequence>
<reference evidence="4" key="3">
    <citation type="submission" date="2018-04" db="EMBL/GenBank/DDBJ databases">
        <authorList>
            <person name="Sheh A."/>
            <person name="Shen Z."/>
            <person name="Mannion A.J."/>
            <person name="Fox J.G."/>
        </authorList>
    </citation>
    <scope>NUCLEOTIDE SEQUENCE</scope>
    <source>
        <strain evidence="4">MIT-03-7007</strain>
    </source>
</reference>
<dbReference type="Proteomes" id="UP000244890">
    <property type="component" value="Chromosome"/>
</dbReference>
<dbReference type="KEGG" id="had:CDV25_09415"/>
<organism evidence="4 5">
    <name type="scientific">Helicobacter apodemus</name>
    <dbReference type="NCBI Taxonomy" id="135569"/>
    <lineage>
        <taxon>Bacteria</taxon>
        <taxon>Pseudomonadati</taxon>
        <taxon>Campylobacterota</taxon>
        <taxon>Epsilonproteobacteria</taxon>
        <taxon>Campylobacterales</taxon>
        <taxon>Helicobacteraceae</taxon>
        <taxon>Helicobacter</taxon>
    </lineage>
</organism>
<evidence type="ECO:0000259" key="2">
    <source>
        <dbReference type="Pfam" id="PF16653"/>
    </source>
</evidence>
<dbReference type="InterPro" id="IPR005097">
    <property type="entry name" value="Sacchrp_dh_NADP-bd"/>
</dbReference>
<protein>
    <submittedName>
        <fullName evidence="3 4">Saccharopine dehydrogenase</fullName>
    </submittedName>
</protein>
<dbReference type="InterPro" id="IPR032095">
    <property type="entry name" value="Sacchrp_dh-like_C"/>
</dbReference>
<dbReference type="EMBL" id="JRPC02000010">
    <property type="protein sequence ID" value="TLE16028.1"/>
    <property type="molecule type" value="Genomic_DNA"/>
</dbReference>
<evidence type="ECO:0000313" key="5">
    <source>
        <dbReference type="Proteomes" id="UP000029920"/>
    </source>
</evidence>
<dbReference type="PANTHER" id="PTHR43796:SF2">
    <property type="entry name" value="CARBOXYNORSPERMIDINE SYNTHASE"/>
    <property type="match status" value="1"/>
</dbReference>
<reference evidence="4 5" key="1">
    <citation type="journal article" date="2014" name="Genome Announc.">
        <title>Draft genome sequences of eight enterohepatic helicobacter species isolated from both laboratory and wild rodents.</title>
        <authorList>
            <person name="Sheh A."/>
            <person name="Shen Z."/>
            <person name="Fox J.G."/>
        </authorList>
    </citation>
    <scope>NUCLEOTIDE SEQUENCE [LARGE SCALE GENOMIC DNA]</scope>
    <source>
        <strain evidence="4 5">MIT-03-7007</strain>
    </source>
</reference>
<accession>A0A099UIS1</accession>
<evidence type="ECO:0000259" key="1">
    <source>
        <dbReference type="Pfam" id="PF03435"/>
    </source>
</evidence>
<dbReference type="EMBL" id="CP021886">
    <property type="protein sequence ID" value="AWI34952.1"/>
    <property type="molecule type" value="Genomic_DNA"/>
</dbReference>
<dbReference type="PANTHER" id="PTHR43796">
    <property type="entry name" value="CARBOXYNORSPERMIDINE SYNTHASE"/>
    <property type="match status" value="1"/>
</dbReference>
<dbReference type="Gene3D" id="3.30.360.10">
    <property type="entry name" value="Dihydrodipicolinate Reductase, domain 2"/>
    <property type="match status" value="1"/>
</dbReference>
<keyword evidence="5" id="KW-1185">Reference proteome</keyword>
<dbReference type="Pfam" id="PF16653">
    <property type="entry name" value="Sacchrp_dh_C"/>
    <property type="match status" value="1"/>
</dbReference>
<dbReference type="SUPFAM" id="SSF51735">
    <property type="entry name" value="NAD(P)-binding Rossmann-fold domains"/>
    <property type="match status" value="1"/>
</dbReference>
<dbReference type="Gene3D" id="3.40.50.720">
    <property type="entry name" value="NAD(P)-binding Rossmann-like Domain"/>
    <property type="match status" value="2"/>
</dbReference>
<reference evidence="3 6" key="2">
    <citation type="submission" date="2017-06" db="EMBL/GenBank/DDBJ databases">
        <title>Complete genome of Helicobacter apodemus.</title>
        <authorList>
            <person name="Cho S."/>
        </authorList>
    </citation>
    <scope>NUCLEOTIDE SEQUENCE [LARGE SCALE GENOMIC DNA]</scope>
    <source>
        <strain evidence="3">SCJK1</strain>
        <strain evidence="6">SNUVETPUB-15-01</strain>
    </source>
</reference>
<evidence type="ECO:0000313" key="3">
    <source>
        <dbReference type="EMBL" id="AWI34952.1"/>
    </source>
</evidence>
<dbReference type="AlphaFoldDB" id="A0A099UIS1"/>
<gene>
    <name evidence="3" type="ORF">CDV25_09415</name>
    <name evidence="4" type="ORF">LS72_004665</name>
</gene>
<dbReference type="Pfam" id="PF03435">
    <property type="entry name" value="Sacchrp_dh_NADP"/>
    <property type="match status" value="1"/>
</dbReference>
<name>A0A099UIS1_9HELI</name>
<evidence type="ECO:0000313" key="6">
    <source>
        <dbReference type="Proteomes" id="UP000244890"/>
    </source>
</evidence>
<feature type="domain" description="Saccharopine dehydrogenase NADP binding" evidence="1">
    <location>
        <begin position="4"/>
        <end position="134"/>
    </location>
</feature>
<feature type="domain" description="Saccharopine dehydrogenase-like C-terminal" evidence="2">
    <location>
        <begin position="141"/>
        <end position="406"/>
    </location>
</feature>
<proteinExistence type="predicted"/>
<dbReference type="RefSeq" id="WP_034553465.1">
    <property type="nucleotide sequence ID" value="NZ_CP021886.1"/>
</dbReference>
<evidence type="ECO:0000313" key="4">
    <source>
        <dbReference type="EMBL" id="TLE16028.1"/>
    </source>
</evidence>
<dbReference type="InterPro" id="IPR036291">
    <property type="entry name" value="NAD(P)-bd_dom_sf"/>
</dbReference>
<dbReference type="OrthoDB" id="9769367at2"/>
<dbReference type="Proteomes" id="UP000029920">
    <property type="component" value="Unassembled WGS sequence"/>
</dbReference>